<dbReference type="InterPro" id="IPR036116">
    <property type="entry name" value="FN3_sf"/>
</dbReference>
<dbReference type="Pfam" id="PF00041">
    <property type="entry name" value="fn3"/>
    <property type="match status" value="1"/>
</dbReference>
<evidence type="ECO:0000259" key="1">
    <source>
        <dbReference type="PROSITE" id="PS50853"/>
    </source>
</evidence>
<reference evidence="2 3" key="1">
    <citation type="submission" date="2015-03" db="EMBL/GenBank/DDBJ databases">
        <title>Draft genome sequence of Elstera litoralis.</title>
        <authorList>
            <person name="Rahalkar M.C."/>
            <person name="Dhakephalkar P.K."/>
            <person name="Pore S.D."/>
            <person name="Arora P."/>
            <person name="Kapse N.G."/>
            <person name="Pandit P.S."/>
        </authorList>
    </citation>
    <scope>NUCLEOTIDE SEQUENCE [LARGE SCALE GENOMIC DNA]</scope>
    <source>
        <strain evidence="2 3">Dia-1</strain>
    </source>
</reference>
<gene>
    <name evidence="2" type="ORF">VZ95_07835</name>
</gene>
<dbReference type="PROSITE" id="PS50853">
    <property type="entry name" value="FN3"/>
    <property type="match status" value="1"/>
</dbReference>
<dbReference type="Gene3D" id="2.60.40.10">
    <property type="entry name" value="Immunoglobulins"/>
    <property type="match status" value="1"/>
</dbReference>
<name>A0A0F3ITE1_9PROT</name>
<accession>A0A0F3ITE1</accession>
<dbReference type="SUPFAM" id="SSF49265">
    <property type="entry name" value="Fibronectin type III"/>
    <property type="match status" value="1"/>
</dbReference>
<comment type="caution">
    <text evidence="2">The sequence shown here is derived from an EMBL/GenBank/DDBJ whole genome shotgun (WGS) entry which is preliminary data.</text>
</comment>
<dbReference type="EMBL" id="LAJY01000173">
    <property type="protein sequence ID" value="KJV10005.1"/>
    <property type="molecule type" value="Genomic_DNA"/>
</dbReference>
<proteinExistence type="predicted"/>
<dbReference type="InterPro" id="IPR003961">
    <property type="entry name" value="FN3_dom"/>
</dbReference>
<feature type="domain" description="Fibronectin type-III" evidence="1">
    <location>
        <begin position="1"/>
        <end position="67"/>
    </location>
</feature>
<evidence type="ECO:0000313" key="2">
    <source>
        <dbReference type="EMBL" id="KJV10005.1"/>
    </source>
</evidence>
<organism evidence="2 3">
    <name type="scientific">Elstera litoralis</name>
    <dbReference type="NCBI Taxonomy" id="552518"/>
    <lineage>
        <taxon>Bacteria</taxon>
        <taxon>Pseudomonadati</taxon>
        <taxon>Pseudomonadota</taxon>
        <taxon>Alphaproteobacteria</taxon>
        <taxon>Rhodospirillales</taxon>
        <taxon>Rhodospirillaceae</taxon>
        <taxon>Elstera</taxon>
    </lineage>
</organism>
<protein>
    <recommendedName>
        <fullName evidence="1">Fibronectin type-III domain-containing protein</fullName>
    </recommendedName>
</protein>
<keyword evidence="3" id="KW-1185">Reference proteome</keyword>
<dbReference type="InterPro" id="IPR013783">
    <property type="entry name" value="Ig-like_fold"/>
</dbReference>
<dbReference type="CDD" id="cd00063">
    <property type="entry name" value="FN3"/>
    <property type="match status" value="1"/>
</dbReference>
<dbReference type="AlphaFoldDB" id="A0A0F3ITE1"/>
<dbReference type="Proteomes" id="UP000033774">
    <property type="component" value="Unassembled WGS sequence"/>
</dbReference>
<sequence>MTAPAGFTVTTYDVAVSPAATPSTPSGTSCTFTDLTPGLSYTFTVTAIGTGPTSQPVQSYPATLSAGAGGTWTAPSGSLPFQITLNWSANVSGVMPSTYTLSIGGQAYNPNDSTQAPITINGVNGLNYVPIAITATDSAGQSAVIYQSVYTVDLVATVGTPGAYSVNGTPTLAGNSQPLTTAWSAQSPAQLSIGTPFAPIAGKQPGPVAFPAS</sequence>
<evidence type="ECO:0000313" key="3">
    <source>
        <dbReference type="Proteomes" id="UP000033774"/>
    </source>
</evidence>